<feature type="transmembrane region" description="Helical" evidence="4">
    <location>
        <begin position="93"/>
        <end position="123"/>
    </location>
</feature>
<comment type="cofactor">
    <cofactor evidence="1">
        <name>Mg(2+)</name>
        <dbReference type="ChEBI" id="CHEBI:18420"/>
    </cofactor>
</comment>
<name>A0A5M3PNV1_9GAMM</name>
<dbReference type="EC" id="2.7.7.65" evidence="2"/>
<feature type="transmembrane region" description="Helical" evidence="4">
    <location>
        <begin position="12"/>
        <end position="33"/>
    </location>
</feature>
<dbReference type="PROSITE" id="PS50887">
    <property type="entry name" value="GGDEF"/>
    <property type="match status" value="1"/>
</dbReference>
<keyword evidence="7" id="KW-1185">Reference proteome</keyword>
<dbReference type="PANTHER" id="PTHR45138">
    <property type="entry name" value="REGULATORY COMPONENTS OF SENSORY TRANSDUCTION SYSTEM"/>
    <property type="match status" value="1"/>
</dbReference>
<dbReference type="Pfam" id="PF00990">
    <property type="entry name" value="GGDEF"/>
    <property type="match status" value="1"/>
</dbReference>
<dbReference type="GO" id="GO:0005886">
    <property type="term" value="C:plasma membrane"/>
    <property type="evidence" value="ECO:0007669"/>
    <property type="project" value="TreeGrafter"/>
</dbReference>
<organism evidence="6 7">
    <name type="scientific">Marinobacter salsuginis</name>
    <dbReference type="NCBI Taxonomy" id="418719"/>
    <lineage>
        <taxon>Bacteria</taxon>
        <taxon>Pseudomonadati</taxon>
        <taxon>Pseudomonadota</taxon>
        <taxon>Gammaproteobacteria</taxon>
        <taxon>Pseudomonadales</taxon>
        <taxon>Marinobacteraceae</taxon>
        <taxon>Marinobacter</taxon>
    </lineage>
</organism>
<keyword evidence="4" id="KW-0812">Transmembrane</keyword>
<feature type="transmembrane region" description="Helical" evidence="4">
    <location>
        <begin position="67"/>
        <end position="87"/>
    </location>
</feature>
<dbReference type="CDD" id="cd01949">
    <property type="entry name" value="GGDEF"/>
    <property type="match status" value="1"/>
</dbReference>
<sequence length="336" mass="36422">MLHRLKTDFRLSIITLLGASAILGITPFAAMRFMQGNTLAGSVDTAILVGILITLIYAWASGDTRRSGLVLAVIACSGAVTVGAVVGEPGLFWLYPCLVTTFFLANPRIAVFLNVASVVVLMIHGGAFRSDVQMWSFASTAFVVSACAYVFAHRNHDQRERLEHLATIDPLTGIKNRRSMDQELDLAAANAERTGLPYALVLLDIDHFKRINDEHGHGVGDDVLTDLVALLKQNTRKSDQLFRYGGEEFVLLLPGVDGIGLKAVMNNLQQVLRKYMKHPGGAVTASFGVALLRHGEGVDSWLARADAALYEAKETGRDRIVFADLHEAPEPAADAV</sequence>
<reference evidence="6 7" key="1">
    <citation type="journal article" date="2019" name="J. Gen. Appl. Microbiol.">
        <title>Aerobic degradation of cis-dichloroethene by the marine bacterium Marinobacter salsuginis strain 5N-3.</title>
        <authorList>
            <person name="Inoue Y."/>
            <person name="Fukunaga Y."/>
            <person name="Katsumata H."/>
            <person name="Ohji S."/>
            <person name="Hosoyama A."/>
            <person name="Mori K."/>
            <person name="Ando K."/>
        </authorList>
    </citation>
    <scope>NUCLEOTIDE SEQUENCE [LARGE SCALE GENOMIC DNA]</scope>
    <source>
        <strain evidence="6 7">5N-3</strain>
    </source>
</reference>
<dbReference type="NCBIfam" id="TIGR00254">
    <property type="entry name" value="GGDEF"/>
    <property type="match status" value="1"/>
</dbReference>
<evidence type="ECO:0000259" key="5">
    <source>
        <dbReference type="PROSITE" id="PS50887"/>
    </source>
</evidence>
<dbReference type="Gene3D" id="3.30.70.270">
    <property type="match status" value="1"/>
</dbReference>
<dbReference type="GO" id="GO:0043709">
    <property type="term" value="P:cell adhesion involved in single-species biofilm formation"/>
    <property type="evidence" value="ECO:0007669"/>
    <property type="project" value="TreeGrafter"/>
</dbReference>
<evidence type="ECO:0000256" key="2">
    <source>
        <dbReference type="ARBA" id="ARBA00012528"/>
    </source>
</evidence>
<feature type="domain" description="GGDEF" evidence="5">
    <location>
        <begin position="196"/>
        <end position="325"/>
    </location>
</feature>
<dbReference type="PANTHER" id="PTHR45138:SF9">
    <property type="entry name" value="DIGUANYLATE CYCLASE DGCM-RELATED"/>
    <property type="match status" value="1"/>
</dbReference>
<dbReference type="FunFam" id="3.30.70.270:FF:000001">
    <property type="entry name" value="Diguanylate cyclase domain protein"/>
    <property type="match status" value="1"/>
</dbReference>
<dbReference type="SMART" id="SM00267">
    <property type="entry name" value="GGDEF"/>
    <property type="match status" value="1"/>
</dbReference>
<dbReference type="GO" id="GO:1902201">
    <property type="term" value="P:negative regulation of bacterial-type flagellum-dependent cell motility"/>
    <property type="evidence" value="ECO:0007669"/>
    <property type="project" value="TreeGrafter"/>
</dbReference>
<dbReference type="EMBL" id="BGZH01000001">
    <property type="protein sequence ID" value="GBO84593.1"/>
    <property type="molecule type" value="Genomic_DNA"/>
</dbReference>
<dbReference type="InterPro" id="IPR043128">
    <property type="entry name" value="Rev_trsase/Diguanyl_cyclase"/>
</dbReference>
<dbReference type="InterPro" id="IPR000160">
    <property type="entry name" value="GGDEF_dom"/>
</dbReference>
<keyword evidence="4" id="KW-0472">Membrane</keyword>
<dbReference type="InterPro" id="IPR050469">
    <property type="entry name" value="Diguanylate_Cyclase"/>
</dbReference>
<dbReference type="InterPro" id="IPR029787">
    <property type="entry name" value="Nucleotide_cyclase"/>
</dbReference>
<accession>A0A5M3PNV1</accession>
<comment type="catalytic activity">
    <reaction evidence="3">
        <text>2 GTP = 3',3'-c-di-GMP + 2 diphosphate</text>
        <dbReference type="Rhea" id="RHEA:24898"/>
        <dbReference type="ChEBI" id="CHEBI:33019"/>
        <dbReference type="ChEBI" id="CHEBI:37565"/>
        <dbReference type="ChEBI" id="CHEBI:58805"/>
        <dbReference type="EC" id="2.7.7.65"/>
    </reaction>
</comment>
<evidence type="ECO:0000256" key="3">
    <source>
        <dbReference type="ARBA" id="ARBA00034247"/>
    </source>
</evidence>
<gene>
    <name evidence="6" type="ORF">MS5N3_20440</name>
</gene>
<dbReference type="Proteomes" id="UP000340077">
    <property type="component" value="Unassembled WGS sequence"/>
</dbReference>
<dbReference type="SUPFAM" id="SSF55073">
    <property type="entry name" value="Nucleotide cyclase"/>
    <property type="match status" value="1"/>
</dbReference>
<evidence type="ECO:0000256" key="1">
    <source>
        <dbReference type="ARBA" id="ARBA00001946"/>
    </source>
</evidence>
<proteinExistence type="predicted"/>
<evidence type="ECO:0000313" key="6">
    <source>
        <dbReference type="EMBL" id="GBO84593.1"/>
    </source>
</evidence>
<dbReference type="GO" id="GO:0052621">
    <property type="term" value="F:diguanylate cyclase activity"/>
    <property type="evidence" value="ECO:0007669"/>
    <property type="project" value="UniProtKB-EC"/>
</dbReference>
<evidence type="ECO:0000313" key="7">
    <source>
        <dbReference type="Proteomes" id="UP000340077"/>
    </source>
</evidence>
<protein>
    <recommendedName>
        <fullName evidence="2">diguanylate cyclase</fullName>
        <ecNumber evidence="2">2.7.7.65</ecNumber>
    </recommendedName>
</protein>
<feature type="transmembrane region" description="Helical" evidence="4">
    <location>
        <begin position="39"/>
        <end position="60"/>
    </location>
</feature>
<evidence type="ECO:0000256" key="4">
    <source>
        <dbReference type="SAM" id="Phobius"/>
    </source>
</evidence>
<comment type="caution">
    <text evidence="6">The sequence shown here is derived from an EMBL/GenBank/DDBJ whole genome shotgun (WGS) entry which is preliminary data.</text>
</comment>
<keyword evidence="4" id="KW-1133">Transmembrane helix</keyword>
<feature type="transmembrane region" description="Helical" evidence="4">
    <location>
        <begin position="135"/>
        <end position="152"/>
    </location>
</feature>
<dbReference type="AlphaFoldDB" id="A0A5M3PNV1"/>
<dbReference type="RefSeq" id="WP_153634243.1">
    <property type="nucleotide sequence ID" value="NZ_BGZH01000001.1"/>
</dbReference>